<dbReference type="EMBL" id="MG450654">
    <property type="protein sequence ID" value="ATW62758.1"/>
    <property type="molecule type" value="Genomic_DNA"/>
</dbReference>
<organism evidence="1 2">
    <name type="scientific">Synechococcus phage S-CBWM1</name>
    <dbReference type="NCBI Taxonomy" id="2053653"/>
    <lineage>
        <taxon>Viruses</taxon>
        <taxon>Duplodnaviria</taxon>
        <taxon>Heunggongvirae</taxon>
        <taxon>Uroviricota</taxon>
        <taxon>Caudoviricetes</taxon>
        <taxon>Aokuangvirus</taxon>
        <taxon>Aokuangvirus SCBWM1</taxon>
    </lineage>
</organism>
<evidence type="ECO:0000313" key="2">
    <source>
        <dbReference type="Proteomes" id="UP000274731"/>
    </source>
</evidence>
<gene>
    <name evidence="1" type="ORF">SCBWM1_gp74</name>
</gene>
<evidence type="ECO:0000313" key="1">
    <source>
        <dbReference type="EMBL" id="ATW62758.1"/>
    </source>
</evidence>
<name>A0A3G1L3K4_9CAUD</name>
<accession>A0A3G1L3K4</accession>
<sequence>MESLYVRCYRELQEIVLREEDSPLVDEILDEMDALWFKMTPAERGMVEQALVKGVRD</sequence>
<keyword evidence="2" id="KW-1185">Reference proteome</keyword>
<reference evidence="1 2" key="1">
    <citation type="journal article" date="2018" name="Environ. Microbiol.">
        <title>Novel phage-host interactions and evolution as revealed by a cyanomyovirus isolated from an estuarine environment.</title>
        <authorList>
            <person name="Xu Y."/>
            <person name="Zhang R."/>
            <person name="Wang N."/>
            <person name="Cai L."/>
            <person name="Tong Y."/>
            <person name="Sun Q."/>
            <person name="Chen F."/>
            <person name="Jiao N."/>
        </authorList>
    </citation>
    <scope>NUCLEOTIDE SEQUENCE [LARGE SCALE GENOMIC DNA]</scope>
</reference>
<proteinExistence type="predicted"/>
<dbReference type="Proteomes" id="UP000274731">
    <property type="component" value="Segment"/>
</dbReference>
<protein>
    <submittedName>
        <fullName evidence="1">Uncharacterized protein</fullName>
    </submittedName>
</protein>